<dbReference type="Proteomes" id="UP000531216">
    <property type="component" value="Unassembled WGS sequence"/>
</dbReference>
<sequence length="215" mass="22431">MSPALSRHGPLAAGLALLLFLWAGPLVGRAETSFAAHMILHMGLVAVAAPILAFGLTRSVPALGARISPRFAILAALAEFVLVWSWHAPALHDAARRETWVLVIEQASFLTAGLLVWTAAFGTAEGARGARAAGVAALLMTSMHMTLLGALLLFAPRPLYACGDLCSPLSILTPLEDQQLGGVLMLIVGGSAYLVGGLSLLARLLNEKRDAQVPA</sequence>
<dbReference type="GO" id="GO:0005886">
    <property type="term" value="C:plasma membrane"/>
    <property type="evidence" value="ECO:0007669"/>
    <property type="project" value="UniProtKB-SubCell"/>
</dbReference>
<evidence type="ECO:0000256" key="5">
    <source>
        <dbReference type="ARBA" id="ARBA00023136"/>
    </source>
</evidence>
<dbReference type="OrthoDB" id="259025at2"/>
<keyword evidence="5 6" id="KW-0472">Membrane</keyword>
<gene>
    <name evidence="7" type="ORF">GGR05_003302</name>
</gene>
<comment type="caution">
    <text evidence="7">The sequence shown here is derived from an EMBL/GenBank/DDBJ whole genome shotgun (WGS) entry which is preliminary data.</text>
</comment>
<name>A0A7W6C281_9HYPH</name>
<evidence type="ECO:0000256" key="1">
    <source>
        <dbReference type="ARBA" id="ARBA00004651"/>
    </source>
</evidence>
<dbReference type="EMBL" id="JACIDO010000007">
    <property type="protein sequence ID" value="MBB3937137.1"/>
    <property type="molecule type" value="Genomic_DNA"/>
</dbReference>
<reference evidence="7 8" key="1">
    <citation type="submission" date="2020-08" db="EMBL/GenBank/DDBJ databases">
        <title>Genomic Encyclopedia of Type Strains, Phase IV (KMG-IV): sequencing the most valuable type-strain genomes for metagenomic binning, comparative biology and taxonomic classification.</title>
        <authorList>
            <person name="Goeker M."/>
        </authorList>
    </citation>
    <scope>NUCLEOTIDE SEQUENCE [LARGE SCALE GENOMIC DNA]</scope>
    <source>
        <strain evidence="7 8">DSM 25024</strain>
    </source>
</reference>
<organism evidence="7 8">
    <name type="scientific">Aureimonas phyllosphaerae</name>
    <dbReference type="NCBI Taxonomy" id="1166078"/>
    <lineage>
        <taxon>Bacteria</taxon>
        <taxon>Pseudomonadati</taxon>
        <taxon>Pseudomonadota</taxon>
        <taxon>Alphaproteobacteria</taxon>
        <taxon>Hyphomicrobiales</taxon>
        <taxon>Aurantimonadaceae</taxon>
        <taxon>Aureimonas</taxon>
    </lineage>
</organism>
<dbReference type="AlphaFoldDB" id="A0A7W6C281"/>
<evidence type="ECO:0000256" key="4">
    <source>
        <dbReference type="ARBA" id="ARBA00022989"/>
    </source>
</evidence>
<feature type="transmembrane region" description="Helical" evidence="6">
    <location>
        <begin position="39"/>
        <end position="57"/>
    </location>
</feature>
<evidence type="ECO:0000313" key="8">
    <source>
        <dbReference type="Proteomes" id="UP000531216"/>
    </source>
</evidence>
<proteinExistence type="predicted"/>
<dbReference type="InterPro" id="IPR019108">
    <property type="entry name" value="Caa3_assmbl_CtaG-rel"/>
</dbReference>
<feature type="transmembrane region" description="Helical" evidence="6">
    <location>
        <begin position="69"/>
        <end position="87"/>
    </location>
</feature>
<dbReference type="Pfam" id="PF09678">
    <property type="entry name" value="Caa3_CtaG"/>
    <property type="match status" value="1"/>
</dbReference>
<accession>A0A7W6C281</accession>
<feature type="transmembrane region" description="Helical" evidence="6">
    <location>
        <begin position="99"/>
        <end position="120"/>
    </location>
</feature>
<comment type="subcellular location">
    <subcellularLocation>
        <location evidence="1">Cell membrane</location>
        <topology evidence="1">Multi-pass membrane protein</topology>
    </subcellularLocation>
</comment>
<keyword evidence="3 6" id="KW-0812">Transmembrane</keyword>
<evidence type="ECO:0000256" key="3">
    <source>
        <dbReference type="ARBA" id="ARBA00022692"/>
    </source>
</evidence>
<feature type="transmembrane region" description="Helical" evidence="6">
    <location>
        <begin position="132"/>
        <end position="155"/>
    </location>
</feature>
<dbReference type="RefSeq" id="WP_090965789.1">
    <property type="nucleotide sequence ID" value="NZ_FOOA01000021.1"/>
</dbReference>
<evidence type="ECO:0000313" key="7">
    <source>
        <dbReference type="EMBL" id="MBB3937137.1"/>
    </source>
</evidence>
<keyword evidence="4 6" id="KW-1133">Transmembrane helix</keyword>
<protein>
    <submittedName>
        <fullName evidence="7">Putative membrane protein</fullName>
    </submittedName>
</protein>
<evidence type="ECO:0000256" key="6">
    <source>
        <dbReference type="SAM" id="Phobius"/>
    </source>
</evidence>
<evidence type="ECO:0000256" key="2">
    <source>
        <dbReference type="ARBA" id="ARBA00022475"/>
    </source>
</evidence>
<feature type="transmembrane region" description="Helical" evidence="6">
    <location>
        <begin position="180"/>
        <end position="202"/>
    </location>
</feature>
<keyword evidence="2" id="KW-1003">Cell membrane</keyword>
<keyword evidence="8" id="KW-1185">Reference proteome</keyword>